<dbReference type="InterPro" id="IPR008271">
    <property type="entry name" value="Ser/Thr_kinase_AS"/>
</dbReference>
<evidence type="ECO:0000256" key="1">
    <source>
        <dbReference type="ARBA" id="ARBA00003412"/>
    </source>
</evidence>
<dbReference type="Proteomes" id="UP000838878">
    <property type="component" value="Chromosome 9"/>
</dbReference>
<dbReference type="PANTHER" id="PTHR22961">
    <property type="entry name" value="SER/THR PROTEIN KINASE-TRB"/>
    <property type="match status" value="1"/>
</dbReference>
<accession>A0A8J9V8I4</accession>
<name>A0A8J9V8I4_9NEOP</name>
<dbReference type="SMART" id="SM00220">
    <property type="entry name" value="S_TKc"/>
    <property type="match status" value="1"/>
</dbReference>
<feature type="domain" description="Protein kinase" evidence="4">
    <location>
        <begin position="82"/>
        <end position="382"/>
    </location>
</feature>
<proteinExistence type="predicted"/>
<dbReference type="PROSITE" id="PS00108">
    <property type="entry name" value="PROTEIN_KINASE_ST"/>
    <property type="match status" value="1"/>
</dbReference>
<dbReference type="InterPro" id="IPR024104">
    <property type="entry name" value="Tribbles/Ser_Thr_kinase_40"/>
</dbReference>
<dbReference type="Pfam" id="PF00069">
    <property type="entry name" value="Pkinase"/>
    <property type="match status" value="1"/>
</dbReference>
<evidence type="ECO:0000259" key="4">
    <source>
        <dbReference type="PROSITE" id="PS50011"/>
    </source>
</evidence>
<evidence type="ECO:0000313" key="5">
    <source>
        <dbReference type="EMBL" id="CAH0732019.1"/>
    </source>
</evidence>
<dbReference type="InterPro" id="IPR011009">
    <property type="entry name" value="Kinase-like_dom_sf"/>
</dbReference>
<evidence type="ECO:0000256" key="3">
    <source>
        <dbReference type="SAM" id="MobiDB-lite"/>
    </source>
</evidence>
<dbReference type="GO" id="GO:0004672">
    <property type="term" value="F:protein kinase activity"/>
    <property type="evidence" value="ECO:0007669"/>
    <property type="project" value="InterPro"/>
</dbReference>
<dbReference type="GO" id="GO:0005524">
    <property type="term" value="F:ATP binding"/>
    <property type="evidence" value="ECO:0007669"/>
    <property type="project" value="InterPro"/>
</dbReference>
<sequence>MDQEKPSCSVNHGKRTRPLLLQPSPKIARVAAYASSTSSSVLKNSKKLSLNSRKSKISYNKSDVPAPGTPVPEKHVRKAGPYLLGPKLGPSPVKSIVQCLARKEKTDDYYQIKILTLRTEGQAETQDDRQGKMLLHTEYSLLSLLKDQDGVIHHHGLFKDHALEEVPNPNGPGFVYTGRVRQRLFLVLDSVTAHQFSEKGSELINLQQYVTKVKKVPEKEAILIFYDIVRVVANLHKRNIVHRDLKLGNIVLNQRTGRVILTNFCLGTHLGSDRDLLKDQRGSPAYISPDVLMCKPYLGKPSDMWALGVVLYTMLYGQFPFCDTSLAQLFSRIQAANYNIPPDGNSVQVTDNTVFLIQRLLVKDPKHRLLADEVLDQLSSIIASYVIIPNPPEDLQVVPDVPLHEEKEKSTTNGSSEIERKPFLNIPENVERTPNANEELGVFCVPLPDFLALNFPSPTRVSQNSILVHPTIDNNQNQRQITVHRIGRDARPLLPCEITRYQHMFTNRPDTRVQNFVPETRTENSRLRSLAQRMPRLNPVATTSNPDFRVIPWSERPRIDRLEQDYVLRLPVLDITRMNNRIMNPAPIHSVNPESVVNNPRPPNDNSELEYN</sequence>
<evidence type="ECO:0000256" key="2">
    <source>
        <dbReference type="ARBA" id="ARBA00016813"/>
    </source>
</evidence>
<dbReference type="AlphaFoldDB" id="A0A8J9V8I4"/>
<keyword evidence="6" id="KW-1185">Reference proteome</keyword>
<dbReference type="InterPro" id="IPR000719">
    <property type="entry name" value="Prot_kinase_dom"/>
</dbReference>
<feature type="non-terminal residue" evidence="5">
    <location>
        <position position="612"/>
    </location>
</feature>
<feature type="region of interest" description="Disordered" evidence="3">
    <location>
        <begin position="1"/>
        <end position="22"/>
    </location>
</feature>
<organism evidence="5 6">
    <name type="scientific">Brenthis ino</name>
    <name type="common">lesser marbled fritillary</name>
    <dbReference type="NCBI Taxonomy" id="405034"/>
    <lineage>
        <taxon>Eukaryota</taxon>
        <taxon>Metazoa</taxon>
        <taxon>Ecdysozoa</taxon>
        <taxon>Arthropoda</taxon>
        <taxon>Hexapoda</taxon>
        <taxon>Insecta</taxon>
        <taxon>Pterygota</taxon>
        <taxon>Neoptera</taxon>
        <taxon>Endopterygota</taxon>
        <taxon>Lepidoptera</taxon>
        <taxon>Glossata</taxon>
        <taxon>Ditrysia</taxon>
        <taxon>Papilionoidea</taxon>
        <taxon>Nymphalidae</taxon>
        <taxon>Heliconiinae</taxon>
        <taxon>Argynnini</taxon>
        <taxon>Brenthis</taxon>
    </lineage>
</organism>
<dbReference type="PROSITE" id="PS50011">
    <property type="entry name" value="PROTEIN_KINASE_DOM"/>
    <property type="match status" value="1"/>
</dbReference>
<comment type="function">
    <text evidence="1">May be a negative regulator of NF-kappa-B and p53-mediated gene transcription.</text>
</comment>
<dbReference type="Gene3D" id="1.10.510.10">
    <property type="entry name" value="Transferase(Phosphotransferase) domain 1"/>
    <property type="match status" value="1"/>
</dbReference>
<feature type="region of interest" description="Disordered" evidence="3">
    <location>
        <begin position="586"/>
        <end position="612"/>
    </location>
</feature>
<dbReference type="SUPFAM" id="SSF56112">
    <property type="entry name" value="Protein kinase-like (PK-like)"/>
    <property type="match status" value="1"/>
</dbReference>
<feature type="compositionally biased region" description="Polar residues" evidence="3">
    <location>
        <begin position="1"/>
        <end position="10"/>
    </location>
</feature>
<evidence type="ECO:0000313" key="6">
    <source>
        <dbReference type="Proteomes" id="UP000838878"/>
    </source>
</evidence>
<dbReference type="OrthoDB" id="410920at2759"/>
<feature type="compositionally biased region" description="Low complexity" evidence="3">
    <location>
        <begin position="36"/>
        <end position="52"/>
    </location>
</feature>
<dbReference type="PANTHER" id="PTHR22961:SF16">
    <property type="entry name" value="SERINE_THREONINE-PROTEIN KINASE 40"/>
    <property type="match status" value="1"/>
</dbReference>
<gene>
    <name evidence="5" type="ORF">BINO364_LOCUS16770</name>
</gene>
<feature type="region of interest" description="Disordered" evidence="3">
    <location>
        <begin position="36"/>
        <end position="75"/>
    </location>
</feature>
<protein>
    <recommendedName>
        <fullName evidence="2">Serine/threonine-protein kinase 40</fullName>
    </recommendedName>
</protein>
<reference evidence="5" key="1">
    <citation type="submission" date="2021-12" db="EMBL/GenBank/DDBJ databases">
        <authorList>
            <person name="Martin H S."/>
        </authorList>
    </citation>
    <scope>NUCLEOTIDE SEQUENCE</scope>
</reference>
<dbReference type="EMBL" id="OV170229">
    <property type="protein sequence ID" value="CAH0732019.1"/>
    <property type="molecule type" value="Genomic_DNA"/>
</dbReference>